<sequence length="328" mass="37901">MFDKTKKVIDKKQLKNKRDNMKKDWKLYHRLMRHETGIGGTRSLIEASPEWWEEKIKENKEYAKFRDTDLRIYETHYGPLFRDSVAIGDQTMTPGQFQNNSNLNDGQSQENGEGKGDSDEINLDEDEALFPSFPDRSSSKRKNGKGVANSRSTKSKTSAYMEKLDVIMDAISLKSTKTSAPNNPTPTLVDCMNITKKFPGFNEGSKEYSKALFFFTNKNNREAFMFPTTDEAKMDFLKMNSDDSDSSYDENEEYSNEDDIEFRLLCRLAVQGILLGCNIRMPCQTLDRTRHMFVDEILNGHPRRCYELFRLEIPILKCYARSLLQITG</sequence>
<reference evidence="2" key="1">
    <citation type="submission" date="2023-03" db="EMBL/GenBank/DDBJ databases">
        <title>Chromosome-scale reference genome and RAD-based genetic map of yellow starthistle (Centaurea solstitialis) reveal putative structural variation and QTLs associated with invader traits.</title>
        <authorList>
            <person name="Reatini B."/>
            <person name="Cang F.A."/>
            <person name="Jiang Q."/>
            <person name="Mckibben M.T.W."/>
            <person name="Barker M.S."/>
            <person name="Rieseberg L.H."/>
            <person name="Dlugosch K.M."/>
        </authorList>
    </citation>
    <scope>NUCLEOTIDE SEQUENCE</scope>
    <source>
        <strain evidence="2">CAN-66</strain>
        <tissue evidence="2">Leaf</tissue>
    </source>
</reference>
<evidence type="ECO:0000256" key="1">
    <source>
        <dbReference type="SAM" id="MobiDB-lite"/>
    </source>
</evidence>
<proteinExistence type="predicted"/>
<name>A0AA38T0T2_9ASTR</name>
<evidence type="ECO:0000313" key="2">
    <source>
        <dbReference type="EMBL" id="KAJ9552298.1"/>
    </source>
</evidence>
<feature type="compositionally biased region" description="Acidic residues" evidence="1">
    <location>
        <begin position="119"/>
        <end position="128"/>
    </location>
</feature>
<dbReference type="AlphaFoldDB" id="A0AA38T0T2"/>
<dbReference type="PANTHER" id="PTHR31704:SF37">
    <property type="entry name" value="HEAT SHOCK PROTEIN"/>
    <property type="match status" value="1"/>
</dbReference>
<protein>
    <recommendedName>
        <fullName evidence="4">Myb/SANT-like domain-containing protein</fullName>
    </recommendedName>
</protein>
<feature type="region of interest" description="Disordered" evidence="1">
    <location>
        <begin position="91"/>
        <end position="156"/>
    </location>
</feature>
<dbReference type="EMBL" id="JARYMX010000004">
    <property type="protein sequence ID" value="KAJ9552298.1"/>
    <property type="molecule type" value="Genomic_DNA"/>
</dbReference>
<dbReference type="Proteomes" id="UP001172457">
    <property type="component" value="Chromosome 4"/>
</dbReference>
<evidence type="ECO:0000313" key="3">
    <source>
        <dbReference type="Proteomes" id="UP001172457"/>
    </source>
</evidence>
<accession>A0AA38T0T2</accession>
<organism evidence="2 3">
    <name type="scientific">Centaurea solstitialis</name>
    <name type="common">yellow star-thistle</name>
    <dbReference type="NCBI Taxonomy" id="347529"/>
    <lineage>
        <taxon>Eukaryota</taxon>
        <taxon>Viridiplantae</taxon>
        <taxon>Streptophyta</taxon>
        <taxon>Embryophyta</taxon>
        <taxon>Tracheophyta</taxon>
        <taxon>Spermatophyta</taxon>
        <taxon>Magnoliopsida</taxon>
        <taxon>eudicotyledons</taxon>
        <taxon>Gunneridae</taxon>
        <taxon>Pentapetalae</taxon>
        <taxon>asterids</taxon>
        <taxon>campanulids</taxon>
        <taxon>Asterales</taxon>
        <taxon>Asteraceae</taxon>
        <taxon>Carduoideae</taxon>
        <taxon>Cardueae</taxon>
        <taxon>Centaureinae</taxon>
        <taxon>Centaurea</taxon>
    </lineage>
</organism>
<keyword evidence="3" id="KW-1185">Reference proteome</keyword>
<feature type="compositionally biased region" description="Polar residues" evidence="1">
    <location>
        <begin position="91"/>
        <end position="111"/>
    </location>
</feature>
<gene>
    <name evidence="2" type="ORF">OSB04_016343</name>
</gene>
<evidence type="ECO:0008006" key="4">
    <source>
        <dbReference type="Google" id="ProtNLM"/>
    </source>
</evidence>
<comment type="caution">
    <text evidence="2">The sequence shown here is derived from an EMBL/GenBank/DDBJ whole genome shotgun (WGS) entry which is preliminary data.</text>
</comment>
<dbReference type="PANTHER" id="PTHR31704">
    <property type="entry name" value="MYB/SANT-LIKE DNA-BINDING DOMAIN PROTEIN-RELATED"/>
    <property type="match status" value="1"/>
</dbReference>